<evidence type="ECO:0000256" key="2">
    <source>
        <dbReference type="ARBA" id="ARBA00004834"/>
    </source>
</evidence>
<keyword evidence="5 7" id="KW-0378">Hydrolase</keyword>
<evidence type="ECO:0000256" key="6">
    <source>
        <dbReference type="ARBA" id="ARBA00023295"/>
    </source>
</evidence>
<dbReference type="EMBL" id="JBFCZG010000004">
    <property type="protein sequence ID" value="KAL3423417.1"/>
    <property type="molecule type" value="Genomic_DNA"/>
</dbReference>
<dbReference type="InterPro" id="IPR006710">
    <property type="entry name" value="Glyco_hydro_43"/>
</dbReference>
<dbReference type="EC" id="3.2.1.99" evidence="4 7"/>
<name>A0ABR4PJA3_9HELO</name>
<comment type="caution">
    <text evidence="9">The sequence shown here is derived from an EMBL/GenBank/DDBJ whole genome shotgun (WGS) entry which is preliminary data.</text>
</comment>
<gene>
    <name evidence="9" type="ORF">PVAG01_05164</name>
</gene>
<keyword evidence="8" id="KW-0732">Signal</keyword>
<evidence type="ECO:0000313" key="10">
    <source>
        <dbReference type="Proteomes" id="UP001629113"/>
    </source>
</evidence>
<keyword evidence="6 7" id="KW-0326">Glycosidase</keyword>
<dbReference type="InterPro" id="IPR050727">
    <property type="entry name" value="GH43_arabinanases"/>
</dbReference>
<evidence type="ECO:0000256" key="1">
    <source>
        <dbReference type="ARBA" id="ARBA00000375"/>
    </source>
</evidence>
<keyword evidence="10" id="KW-1185">Reference proteome</keyword>
<dbReference type="CDD" id="cd18831">
    <property type="entry name" value="GH43_AnAbnA-like"/>
    <property type="match status" value="1"/>
</dbReference>
<proteinExistence type="inferred from homology"/>
<dbReference type="InterPro" id="IPR023296">
    <property type="entry name" value="Glyco_hydro_beta-prop_sf"/>
</dbReference>
<feature type="chain" id="PRO_5045555448" description="Arabinan endo-1,5-alpha-L-arabinosidase" evidence="8">
    <location>
        <begin position="22"/>
        <end position="323"/>
    </location>
</feature>
<evidence type="ECO:0000256" key="5">
    <source>
        <dbReference type="ARBA" id="ARBA00022801"/>
    </source>
</evidence>
<dbReference type="InterPro" id="IPR016840">
    <property type="entry name" value="Glyco_hydro_43_endo_a_Ara-ase"/>
</dbReference>
<sequence>MMFSLATTFSIVAGFAATVAAYANPGACSGACGSHDPSIIRRDDGTYFRFDTAGGVPISTAPSIKGPWTSKGVALSGGSTINNAGKKDIWAPNVIKVGSMYYMYYAVSSFGTQNSAIGLARSSTMDVGSWTDHGSAGVTSVTGKNYNAIDPNLIAVGSDYYLNFGSFWGDLYQVKMNSNALTGGGSAAYNIAYTPSGTHAQEGAYMFKYGDTYYLFWSAGQCCGLNTNKPAAGGEYKIMVARSKSPTGAFIDKNGKSATAGGGSVVLESHGNIYAPGGQGVFQDPALGPILYYHYFDKTVGISDDKAKFGWNTINFSTGWPTI</sequence>
<reference evidence="9 10" key="1">
    <citation type="submission" date="2024-06" db="EMBL/GenBank/DDBJ databases">
        <title>Complete genome of Phlyctema vagabunda strain 19-DSS-EL-015.</title>
        <authorList>
            <person name="Fiorenzani C."/>
        </authorList>
    </citation>
    <scope>NUCLEOTIDE SEQUENCE [LARGE SCALE GENOMIC DNA]</scope>
    <source>
        <strain evidence="9 10">19-DSS-EL-015</strain>
    </source>
</reference>
<dbReference type="Proteomes" id="UP001629113">
    <property type="component" value="Unassembled WGS sequence"/>
</dbReference>
<comment type="similarity">
    <text evidence="3 7">Belongs to the glycosyl hydrolase 43 family.</text>
</comment>
<evidence type="ECO:0000256" key="3">
    <source>
        <dbReference type="ARBA" id="ARBA00009865"/>
    </source>
</evidence>
<evidence type="ECO:0000256" key="8">
    <source>
        <dbReference type="SAM" id="SignalP"/>
    </source>
</evidence>
<evidence type="ECO:0000256" key="4">
    <source>
        <dbReference type="ARBA" id="ARBA00012586"/>
    </source>
</evidence>
<comment type="catalytic activity">
    <reaction evidence="1 7">
        <text>Endohydrolysis of (1-&gt;5)-alpha-arabinofuranosidic linkages in (1-&gt;5)-arabinans.</text>
        <dbReference type="EC" id="3.2.1.99"/>
    </reaction>
</comment>
<organism evidence="9 10">
    <name type="scientific">Phlyctema vagabunda</name>
    <dbReference type="NCBI Taxonomy" id="108571"/>
    <lineage>
        <taxon>Eukaryota</taxon>
        <taxon>Fungi</taxon>
        <taxon>Dikarya</taxon>
        <taxon>Ascomycota</taxon>
        <taxon>Pezizomycotina</taxon>
        <taxon>Leotiomycetes</taxon>
        <taxon>Helotiales</taxon>
        <taxon>Dermateaceae</taxon>
        <taxon>Phlyctema</taxon>
    </lineage>
</organism>
<dbReference type="SUPFAM" id="SSF75005">
    <property type="entry name" value="Arabinanase/levansucrase/invertase"/>
    <property type="match status" value="1"/>
</dbReference>
<comment type="pathway">
    <text evidence="2 7">Glycan metabolism; L-arabinan degradation.</text>
</comment>
<feature type="signal peptide" evidence="8">
    <location>
        <begin position="1"/>
        <end position="21"/>
    </location>
</feature>
<evidence type="ECO:0000313" key="9">
    <source>
        <dbReference type="EMBL" id="KAL3423417.1"/>
    </source>
</evidence>
<dbReference type="PANTHER" id="PTHR43301">
    <property type="entry name" value="ARABINAN ENDO-1,5-ALPHA-L-ARABINOSIDASE"/>
    <property type="match status" value="1"/>
</dbReference>
<dbReference type="Gene3D" id="2.115.10.20">
    <property type="entry name" value="Glycosyl hydrolase domain, family 43"/>
    <property type="match status" value="1"/>
</dbReference>
<dbReference type="Pfam" id="PF04616">
    <property type="entry name" value="Glyco_hydro_43"/>
    <property type="match status" value="1"/>
</dbReference>
<accession>A0ABR4PJA3</accession>
<protein>
    <recommendedName>
        <fullName evidence="4 7">Arabinan endo-1,5-alpha-L-arabinosidase</fullName>
        <ecNumber evidence="4 7">3.2.1.99</ecNumber>
    </recommendedName>
</protein>
<dbReference type="PIRSF" id="PIRSF026534">
    <property type="entry name" value="Endo_alpha-L-arabinosidase"/>
    <property type="match status" value="1"/>
</dbReference>
<evidence type="ECO:0000256" key="7">
    <source>
        <dbReference type="PIRNR" id="PIRNR026534"/>
    </source>
</evidence>
<dbReference type="PANTHER" id="PTHR43301:SF3">
    <property type="entry name" value="ARABINAN ENDO-1,5-ALPHA-L-ARABINOSIDASE A-RELATED"/>
    <property type="match status" value="1"/>
</dbReference>